<dbReference type="CDD" id="cd00130">
    <property type="entry name" value="PAS"/>
    <property type="match status" value="2"/>
</dbReference>
<dbReference type="InterPro" id="IPR036097">
    <property type="entry name" value="HisK_dim/P_sf"/>
</dbReference>
<dbReference type="EMBL" id="JACVVX010000002">
    <property type="protein sequence ID" value="MBD0414898.1"/>
    <property type="molecule type" value="Genomic_DNA"/>
</dbReference>
<sequence length="918" mass="101029">MSTQDASFRAIVDSTLSFAIIATDRDGLITHWNSGAEHVLGWPSAAMVGGSIAGIFTPEDRAAGRLEQDLALAKQSGRANGQRWYMRGDGSRFWASGELTPLRSEQGDHIGFVMVLRDATGEEDARRELAMRREHLSQMFEQAPTFMAILNGPEHRFERVNPGYRKLIGHREVLGMTVAEALPDAVEQGFLNILDEVYRTGVPFQADGYRYAVQTEPGGPVDERFVNFVYQPLRDGDGAVTGIFVEGADVTDRTVVANTMRENEQRYRTLFDAIDEGFCIIEFFDGPHGPLSDYIHVEANAAYARHAGIPNVVGQKLREMVGEEADSWVARYGGVLRTGQPIRFEQELIATGRYLELAAVRIEPPSRKQVAVIFQDISARKQAEVALRKSEEQFRVFAQAVPNHVWAARPDGELYWFNNRVYEYAGEAVGTLDGAKWAAIVHPADLPHASEAWSAALATGKIYETEFRILRADGAYRWFLVRAEPVFGPDGAVLSWIGTNTDIENSRRQAHELAILNETLEHQVEQRTHELMAAEEALRQSQKMEAVGQLTGGLAHDFNNLLAGITGSLEMLEKRIAQGRSNEVERYVTAAQGAAKRATALTHRLLAFSRRQTLDPKPTDVNRLVAGMNELVRRTMGPQIEVEVVAAAGLWPTLVDFNQLENALLNLCINARDAMPDGGKLTIETGNRWLDEVAARQREIPPGQYISMCVSDNGTGMAPEVVAKAFDPFFTTKPIGVGTGLGLSMIYGFARQSGGQVRIYSEVGQGTMVCLYLPRYHGAMEDSQHIDPGPEAERADGETVLVVDDEALVRMLVVEVLEELGYAVIEAEDGASGLKILQSDARIDLLVSDVGLPGGMNGRQMADAARVKRPNLPVLFITGYAENAVVSHGHLDHDMHVMTKPFALDALAARIKELVGSK</sequence>
<evidence type="ECO:0000256" key="4">
    <source>
        <dbReference type="ARBA" id="ARBA00022679"/>
    </source>
</evidence>
<dbReference type="SMART" id="SM00387">
    <property type="entry name" value="HATPase_c"/>
    <property type="match status" value="1"/>
</dbReference>
<dbReference type="SUPFAM" id="SSF52172">
    <property type="entry name" value="CheY-like"/>
    <property type="match status" value="1"/>
</dbReference>
<dbReference type="InterPro" id="IPR011006">
    <property type="entry name" value="CheY-like_superfamily"/>
</dbReference>
<dbReference type="SUPFAM" id="SSF47384">
    <property type="entry name" value="Homodimeric domain of signal transducing histidine kinase"/>
    <property type="match status" value="1"/>
</dbReference>
<feature type="domain" description="Response regulatory" evidence="9">
    <location>
        <begin position="799"/>
        <end position="915"/>
    </location>
</feature>
<dbReference type="Pfam" id="PF02518">
    <property type="entry name" value="HATPase_c"/>
    <property type="match status" value="1"/>
</dbReference>
<dbReference type="SMART" id="SM00086">
    <property type="entry name" value="PAC"/>
    <property type="match status" value="3"/>
</dbReference>
<dbReference type="EC" id="2.7.13.3" evidence="2"/>
<dbReference type="NCBIfam" id="TIGR00229">
    <property type="entry name" value="sensory_box"/>
    <property type="match status" value="2"/>
</dbReference>
<feature type="domain" description="PAC" evidence="11">
    <location>
        <begin position="79"/>
        <end position="131"/>
    </location>
</feature>
<dbReference type="CDD" id="cd16919">
    <property type="entry name" value="HATPase_CckA-like"/>
    <property type="match status" value="1"/>
</dbReference>
<evidence type="ECO:0000256" key="7">
    <source>
        <dbReference type="SAM" id="Coils"/>
    </source>
</evidence>
<dbReference type="GO" id="GO:0006355">
    <property type="term" value="P:regulation of DNA-templated transcription"/>
    <property type="evidence" value="ECO:0007669"/>
    <property type="project" value="InterPro"/>
</dbReference>
<dbReference type="InterPro" id="IPR013655">
    <property type="entry name" value="PAS_fold_3"/>
</dbReference>
<evidence type="ECO:0000256" key="5">
    <source>
        <dbReference type="ARBA" id="ARBA00022777"/>
    </source>
</evidence>
<evidence type="ECO:0000313" key="12">
    <source>
        <dbReference type="EMBL" id="MBD0414898.1"/>
    </source>
</evidence>
<dbReference type="Proteomes" id="UP000643405">
    <property type="component" value="Unassembled WGS sequence"/>
</dbReference>
<protein>
    <recommendedName>
        <fullName evidence="2">histidine kinase</fullName>
        <ecNumber evidence="2">2.7.13.3</ecNumber>
    </recommendedName>
</protein>
<dbReference type="Gene3D" id="3.40.50.2300">
    <property type="match status" value="1"/>
</dbReference>
<dbReference type="InterPro" id="IPR004358">
    <property type="entry name" value="Sig_transdc_His_kin-like_C"/>
</dbReference>
<evidence type="ECO:0000259" key="9">
    <source>
        <dbReference type="PROSITE" id="PS50110"/>
    </source>
</evidence>
<dbReference type="Pfam" id="PF08447">
    <property type="entry name" value="PAS_3"/>
    <property type="match status" value="1"/>
</dbReference>
<dbReference type="FunFam" id="3.30.450.20:FF:000099">
    <property type="entry name" value="Sensory box sensor histidine kinase"/>
    <property type="match status" value="1"/>
</dbReference>
<feature type="domain" description="PAS" evidence="10">
    <location>
        <begin position="4"/>
        <end position="75"/>
    </location>
</feature>
<dbReference type="CDD" id="cd18161">
    <property type="entry name" value="REC_hyHK_blue-like"/>
    <property type="match status" value="1"/>
</dbReference>
<dbReference type="PROSITE" id="PS50112">
    <property type="entry name" value="PAS"/>
    <property type="match status" value="2"/>
</dbReference>
<evidence type="ECO:0000313" key="13">
    <source>
        <dbReference type="Proteomes" id="UP000643405"/>
    </source>
</evidence>
<dbReference type="Pfam" id="PF00989">
    <property type="entry name" value="PAS"/>
    <property type="match status" value="1"/>
</dbReference>
<dbReference type="PRINTS" id="PR00344">
    <property type="entry name" value="BCTRLSENSOR"/>
</dbReference>
<dbReference type="InterPro" id="IPR000700">
    <property type="entry name" value="PAS-assoc_C"/>
</dbReference>
<dbReference type="Gene3D" id="3.30.450.20">
    <property type="entry name" value="PAS domain"/>
    <property type="match status" value="4"/>
</dbReference>
<evidence type="ECO:0000259" key="10">
    <source>
        <dbReference type="PROSITE" id="PS50112"/>
    </source>
</evidence>
<dbReference type="SMART" id="SM00448">
    <property type="entry name" value="REC"/>
    <property type="match status" value="1"/>
</dbReference>
<evidence type="ECO:0000259" key="11">
    <source>
        <dbReference type="PROSITE" id="PS50113"/>
    </source>
</evidence>
<keyword evidence="4" id="KW-0808">Transferase</keyword>
<dbReference type="InterPro" id="IPR035965">
    <property type="entry name" value="PAS-like_dom_sf"/>
</dbReference>
<dbReference type="InterPro" id="IPR000014">
    <property type="entry name" value="PAS"/>
</dbReference>
<dbReference type="InterPro" id="IPR001610">
    <property type="entry name" value="PAC"/>
</dbReference>
<dbReference type="InterPro" id="IPR003594">
    <property type="entry name" value="HATPase_dom"/>
</dbReference>
<comment type="catalytic activity">
    <reaction evidence="1">
        <text>ATP + protein L-histidine = ADP + protein N-phospho-L-histidine.</text>
        <dbReference type="EC" id="2.7.13.3"/>
    </reaction>
</comment>
<organism evidence="12 13">
    <name type="scientific">Oryzicola mucosus</name>
    <dbReference type="NCBI Taxonomy" id="2767425"/>
    <lineage>
        <taxon>Bacteria</taxon>
        <taxon>Pseudomonadati</taxon>
        <taxon>Pseudomonadota</taxon>
        <taxon>Alphaproteobacteria</taxon>
        <taxon>Hyphomicrobiales</taxon>
        <taxon>Phyllobacteriaceae</taxon>
        <taxon>Oryzicola</taxon>
    </lineage>
</organism>
<dbReference type="PANTHER" id="PTHR43304:SF1">
    <property type="entry name" value="PAC DOMAIN-CONTAINING PROTEIN"/>
    <property type="match status" value="1"/>
</dbReference>
<proteinExistence type="predicted"/>
<dbReference type="SUPFAM" id="SSF55874">
    <property type="entry name" value="ATPase domain of HSP90 chaperone/DNA topoisomerase II/histidine kinase"/>
    <property type="match status" value="1"/>
</dbReference>
<dbReference type="InterPro" id="IPR052162">
    <property type="entry name" value="Sensor_kinase/Photoreceptor"/>
</dbReference>
<evidence type="ECO:0000256" key="6">
    <source>
        <dbReference type="PROSITE-ProRule" id="PRU00169"/>
    </source>
</evidence>
<dbReference type="Pfam" id="PF00512">
    <property type="entry name" value="HisKA"/>
    <property type="match status" value="1"/>
</dbReference>
<feature type="domain" description="PAC" evidence="11">
    <location>
        <begin position="463"/>
        <end position="515"/>
    </location>
</feature>
<accession>A0A8J6U1U3</accession>
<dbReference type="GO" id="GO:0000155">
    <property type="term" value="F:phosphorelay sensor kinase activity"/>
    <property type="evidence" value="ECO:0007669"/>
    <property type="project" value="InterPro"/>
</dbReference>
<feature type="coiled-coil region" evidence="7">
    <location>
        <begin position="503"/>
        <end position="537"/>
    </location>
</feature>
<name>A0A8J6U1U3_9HYPH</name>
<feature type="domain" description="PAS" evidence="10">
    <location>
        <begin position="390"/>
        <end position="460"/>
    </location>
</feature>
<dbReference type="InterPro" id="IPR013767">
    <property type="entry name" value="PAS_fold"/>
</dbReference>
<dbReference type="SUPFAM" id="SSF55785">
    <property type="entry name" value="PYP-like sensor domain (PAS domain)"/>
    <property type="match status" value="4"/>
</dbReference>
<evidence type="ECO:0000256" key="2">
    <source>
        <dbReference type="ARBA" id="ARBA00012438"/>
    </source>
</evidence>
<dbReference type="PANTHER" id="PTHR43304">
    <property type="entry name" value="PHYTOCHROME-LIKE PROTEIN CPH1"/>
    <property type="match status" value="1"/>
</dbReference>
<keyword evidence="3 6" id="KW-0597">Phosphoprotein</keyword>
<dbReference type="Gene3D" id="3.30.565.10">
    <property type="entry name" value="Histidine kinase-like ATPase, C-terminal domain"/>
    <property type="match status" value="1"/>
</dbReference>
<feature type="modified residue" description="4-aspartylphosphate" evidence="6">
    <location>
        <position position="849"/>
    </location>
</feature>
<evidence type="ECO:0000256" key="3">
    <source>
        <dbReference type="ARBA" id="ARBA00022553"/>
    </source>
</evidence>
<keyword evidence="7" id="KW-0175">Coiled coil</keyword>
<dbReference type="InterPro" id="IPR036890">
    <property type="entry name" value="HATPase_C_sf"/>
</dbReference>
<keyword evidence="5" id="KW-0418">Kinase</keyword>
<dbReference type="Gene3D" id="1.10.287.130">
    <property type="match status" value="1"/>
</dbReference>
<dbReference type="RefSeq" id="WP_188164308.1">
    <property type="nucleotide sequence ID" value="NZ_JACVVX010000002.1"/>
</dbReference>
<dbReference type="Pfam" id="PF00072">
    <property type="entry name" value="Response_reg"/>
    <property type="match status" value="1"/>
</dbReference>
<dbReference type="PROSITE" id="PS50109">
    <property type="entry name" value="HIS_KIN"/>
    <property type="match status" value="1"/>
</dbReference>
<dbReference type="AlphaFoldDB" id="A0A8J6U1U3"/>
<gene>
    <name evidence="12" type="ORF">ICI42_09550</name>
</gene>
<dbReference type="PROSITE" id="PS50110">
    <property type="entry name" value="RESPONSE_REGULATORY"/>
    <property type="match status" value="1"/>
</dbReference>
<comment type="caution">
    <text evidence="12">The sequence shown here is derived from an EMBL/GenBank/DDBJ whole genome shotgun (WGS) entry which is preliminary data.</text>
</comment>
<dbReference type="PROSITE" id="PS50113">
    <property type="entry name" value="PAC"/>
    <property type="match status" value="2"/>
</dbReference>
<evidence type="ECO:0000259" key="8">
    <source>
        <dbReference type="PROSITE" id="PS50109"/>
    </source>
</evidence>
<reference evidence="12" key="1">
    <citation type="submission" date="2020-09" db="EMBL/GenBank/DDBJ databases">
        <title>Genome seq and assembly of Tianweitania sp.</title>
        <authorList>
            <person name="Chhetri G."/>
        </authorList>
    </citation>
    <scope>NUCLEOTIDE SEQUENCE</scope>
    <source>
        <strain evidence="12">Rool2</strain>
    </source>
</reference>
<dbReference type="InterPro" id="IPR005467">
    <property type="entry name" value="His_kinase_dom"/>
</dbReference>
<feature type="domain" description="Histidine kinase" evidence="8">
    <location>
        <begin position="553"/>
        <end position="777"/>
    </location>
</feature>
<dbReference type="Pfam" id="PF08448">
    <property type="entry name" value="PAS_4"/>
    <property type="match status" value="1"/>
</dbReference>
<dbReference type="SMART" id="SM00388">
    <property type="entry name" value="HisKA"/>
    <property type="match status" value="1"/>
</dbReference>
<evidence type="ECO:0000256" key="1">
    <source>
        <dbReference type="ARBA" id="ARBA00000085"/>
    </source>
</evidence>
<dbReference type="InterPro" id="IPR003661">
    <property type="entry name" value="HisK_dim/P_dom"/>
</dbReference>
<dbReference type="InterPro" id="IPR013656">
    <property type="entry name" value="PAS_4"/>
</dbReference>
<keyword evidence="13" id="KW-1185">Reference proteome</keyword>
<dbReference type="CDD" id="cd00082">
    <property type="entry name" value="HisKA"/>
    <property type="match status" value="1"/>
</dbReference>
<dbReference type="InterPro" id="IPR001789">
    <property type="entry name" value="Sig_transdc_resp-reg_receiver"/>
</dbReference>
<dbReference type="SMART" id="SM00091">
    <property type="entry name" value="PAS"/>
    <property type="match status" value="3"/>
</dbReference>